<dbReference type="InterPro" id="IPR049450">
    <property type="entry name" value="ACOT8-like_C"/>
</dbReference>
<dbReference type="InterPro" id="IPR003703">
    <property type="entry name" value="Acyl_CoA_thio"/>
</dbReference>
<dbReference type="AlphaFoldDB" id="A0A420IN25"/>
<dbReference type="CDD" id="cd03445">
    <property type="entry name" value="Thioesterase_II_repeat2"/>
    <property type="match status" value="1"/>
</dbReference>
<dbReference type="PANTHER" id="PTHR11066:SF34">
    <property type="entry name" value="ACYL-COENZYME A THIOESTERASE 8"/>
    <property type="match status" value="1"/>
</dbReference>
<dbReference type="InterPro" id="IPR042171">
    <property type="entry name" value="Acyl-CoA_hotdog"/>
</dbReference>
<proteinExistence type="inferred from homology"/>
<evidence type="ECO:0000313" key="5">
    <source>
        <dbReference type="EMBL" id="RKF75931.1"/>
    </source>
</evidence>
<comment type="similarity">
    <text evidence="1">Belongs to the C/M/P thioester hydrolase family.</text>
</comment>
<dbReference type="GO" id="GO:0006637">
    <property type="term" value="P:acyl-CoA metabolic process"/>
    <property type="evidence" value="ECO:0007669"/>
    <property type="project" value="InterPro"/>
</dbReference>
<dbReference type="Pfam" id="PF20789">
    <property type="entry name" value="4HBT_3C"/>
    <property type="match status" value="1"/>
</dbReference>
<dbReference type="EMBL" id="MCBS01023084">
    <property type="protein sequence ID" value="RKF75931.1"/>
    <property type="molecule type" value="Genomic_DNA"/>
</dbReference>
<dbReference type="Proteomes" id="UP000285326">
    <property type="component" value="Unassembled WGS sequence"/>
</dbReference>
<evidence type="ECO:0000259" key="4">
    <source>
        <dbReference type="Pfam" id="PF20789"/>
    </source>
</evidence>
<dbReference type="Pfam" id="PF13622">
    <property type="entry name" value="4HBT_3"/>
    <property type="match status" value="1"/>
</dbReference>
<accession>A0A420IN25</accession>
<gene>
    <name evidence="5" type="ORF">GcM1_230009</name>
</gene>
<dbReference type="GO" id="GO:0009062">
    <property type="term" value="P:fatty acid catabolic process"/>
    <property type="evidence" value="ECO:0007669"/>
    <property type="project" value="TreeGrafter"/>
</dbReference>
<reference evidence="5 6" key="1">
    <citation type="journal article" date="2018" name="BMC Genomics">
        <title>Comparative genome analyses reveal sequence features reflecting distinct modes of host-adaptation between dicot and monocot powdery mildew.</title>
        <authorList>
            <person name="Wu Y."/>
            <person name="Ma X."/>
            <person name="Pan Z."/>
            <person name="Kale S.D."/>
            <person name="Song Y."/>
            <person name="King H."/>
            <person name="Zhang Q."/>
            <person name="Presley C."/>
            <person name="Deng X."/>
            <person name="Wei C.I."/>
            <person name="Xiao S."/>
        </authorList>
    </citation>
    <scope>NUCLEOTIDE SEQUENCE [LARGE SCALE GENOMIC DNA]</scope>
    <source>
        <strain evidence="5">UMSG1</strain>
    </source>
</reference>
<dbReference type="InterPro" id="IPR029069">
    <property type="entry name" value="HotDog_dom_sf"/>
</dbReference>
<comment type="caution">
    <text evidence="5">The sequence shown here is derived from an EMBL/GenBank/DDBJ whole genome shotgun (WGS) entry which is preliminary data.</text>
</comment>
<organism evidence="5 6">
    <name type="scientific">Golovinomyces cichoracearum</name>
    <dbReference type="NCBI Taxonomy" id="62708"/>
    <lineage>
        <taxon>Eukaryota</taxon>
        <taxon>Fungi</taxon>
        <taxon>Dikarya</taxon>
        <taxon>Ascomycota</taxon>
        <taxon>Pezizomycotina</taxon>
        <taxon>Leotiomycetes</taxon>
        <taxon>Erysiphales</taxon>
        <taxon>Erysiphaceae</taxon>
        <taxon>Golovinomyces</taxon>
    </lineage>
</organism>
<dbReference type="InterPro" id="IPR049449">
    <property type="entry name" value="TesB_ACOT8-like_N"/>
</dbReference>
<name>A0A420IN25_9PEZI</name>
<dbReference type="PANTHER" id="PTHR11066">
    <property type="entry name" value="ACYL-COA THIOESTERASE"/>
    <property type="match status" value="1"/>
</dbReference>
<protein>
    <submittedName>
        <fullName evidence="5">Acyl-coenzyme A thioesterase 8</fullName>
    </submittedName>
</protein>
<dbReference type="GO" id="GO:0047617">
    <property type="term" value="F:fatty acyl-CoA hydrolase activity"/>
    <property type="evidence" value="ECO:0007669"/>
    <property type="project" value="InterPro"/>
</dbReference>
<evidence type="ECO:0000256" key="1">
    <source>
        <dbReference type="ARBA" id="ARBA00006538"/>
    </source>
</evidence>
<dbReference type="GO" id="GO:0005782">
    <property type="term" value="C:peroxisomal matrix"/>
    <property type="evidence" value="ECO:0007669"/>
    <property type="project" value="UniProtKB-SubCell"/>
</dbReference>
<feature type="domain" description="Acyl-CoA thioesterase-like N-terminal HotDog" evidence="3">
    <location>
        <begin position="48"/>
        <end position="127"/>
    </location>
</feature>
<feature type="domain" description="Acyl-CoA thioesterase-like C-terminal" evidence="4">
    <location>
        <begin position="178"/>
        <end position="312"/>
    </location>
</feature>
<sequence>MMKSNPTFFQPPAADPTKSGIENMLELTSLAAIKPDLFTNTRPLYRHPGARGIYGGSVVAQCLAAAQKTVPESFDVHSLHCYFLLAGDSECPITYAVVRVRDGNSFASRAVDAIQKGCRIFTTSMSFVRQNGSNSRILQHAISLPDEIRTITENRASTHEVSKANLTITHREKISTEPNGKPRSYKLRQRIKSAERISDDGGAQAHLVALAFMSDRNFLGAAAVINKLYQSYADQEETSLSKNDREKTQRDLSMIVSLDHSIYFYEPRKFRADEWIYQEMTSPWVGHGRGVVMQHMFSEDGTLIATCYQEGVLRLSEATSKDTSKL</sequence>
<dbReference type="Gene3D" id="2.40.160.210">
    <property type="entry name" value="Acyl-CoA thioesterase, double hotdog domain"/>
    <property type="match status" value="1"/>
</dbReference>
<keyword evidence="2" id="KW-0378">Hydrolase</keyword>
<dbReference type="SUPFAM" id="SSF54637">
    <property type="entry name" value="Thioesterase/thiol ester dehydrase-isomerase"/>
    <property type="match status" value="2"/>
</dbReference>
<evidence type="ECO:0000313" key="6">
    <source>
        <dbReference type="Proteomes" id="UP000285326"/>
    </source>
</evidence>
<evidence type="ECO:0000259" key="3">
    <source>
        <dbReference type="Pfam" id="PF13622"/>
    </source>
</evidence>
<evidence type="ECO:0000256" key="2">
    <source>
        <dbReference type="ARBA" id="ARBA00022801"/>
    </source>
</evidence>
<dbReference type="CDD" id="cd03444">
    <property type="entry name" value="Thioesterase_II_repeat1"/>
    <property type="match status" value="1"/>
</dbReference>